<gene>
    <name evidence="19" type="ORF">GOMPHAMPRED_001766</name>
</gene>
<dbReference type="AlphaFoldDB" id="A0A8H3I914"/>
<evidence type="ECO:0000256" key="2">
    <source>
        <dbReference type="ARBA" id="ARBA00004613"/>
    </source>
</evidence>
<evidence type="ECO:0000259" key="18">
    <source>
        <dbReference type="PROSITE" id="PS52012"/>
    </source>
</evidence>
<feature type="compositionally biased region" description="Low complexity" evidence="16">
    <location>
        <begin position="97"/>
        <end position="115"/>
    </location>
</feature>
<evidence type="ECO:0000256" key="1">
    <source>
        <dbReference type="ARBA" id="ARBA00004609"/>
    </source>
</evidence>
<keyword evidence="6 15" id="KW-0349">Heme</keyword>
<evidence type="ECO:0000313" key="20">
    <source>
        <dbReference type="Proteomes" id="UP000664169"/>
    </source>
</evidence>
<evidence type="ECO:0000256" key="3">
    <source>
        <dbReference type="ARBA" id="ARBA00010031"/>
    </source>
</evidence>
<feature type="disulfide bond" evidence="15">
    <location>
        <begin position="45"/>
        <end position="78"/>
    </location>
</feature>
<accession>A0A8H3I914</accession>
<feature type="chain" id="PRO_5034654766" description="CFEM domain-containing protein" evidence="17">
    <location>
        <begin position="18"/>
        <end position="194"/>
    </location>
</feature>
<dbReference type="Pfam" id="PF05730">
    <property type="entry name" value="CFEM"/>
    <property type="match status" value="1"/>
</dbReference>
<dbReference type="Proteomes" id="UP000664169">
    <property type="component" value="Unassembled WGS sequence"/>
</dbReference>
<dbReference type="InterPro" id="IPR051735">
    <property type="entry name" value="CFEM_domain"/>
</dbReference>
<dbReference type="EMBL" id="CAJPDQ010000014">
    <property type="protein sequence ID" value="CAF9919372.1"/>
    <property type="molecule type" value="Genomic_DNA"/>
</dbReference>
<keyword evidence="5" id="KW-0964">Secreted</keyword>
<keyword evidence="20" id="KW-1185">Reference proteome</keyword>
<keyword evidence="7" id="KW-0336">GPI-anchor</keyword>
<dbReference type="GO" id="GO:0005576">
    <property type="term" value="C:extracellular region"/>
    <property type="evidence" value="ECO:0007669"/>
    <property type="project" value="UniProtKB-SubCell"/>
</dbReference>
<evidence type="ECO:0000256" key="16">
    <source>
        <dbReference type="SAM" id="MobiDB-lite"/>
    </source>
</evidence>
<name>A0A8H3I914_9LECA</name>
<evidence type="ECO:0000256" key="12">
    <source>
        <dbReference type="ARBA" id="ARBA00023157"/>
    </source>
</evidence>
<keyword evidence="4" id="KW-1003">Cell membrane</keyword>
<feature type="region of interest" description="Disordered" evidence="16">
    <location>
        <begin position="97"/>
        <end position="172"/>
    </location>
</feature>
<evidence type="ECO:0000256" key="7">
    <source>
        <dbReference type="ARBA" id="ARBA00022622"/>
    </source>
</evidence>
<sequence>MQFSLLAFASLLAAVTAQNGVPTCAAGCVRNLPSQCATQDIGCICGDSSFITNVSCCVFKSCPQSDQAAALSFALNICQAGGVSLTNTAATCLSTAATTPSSSTSSTPASTTPAAVGGGSGSTSAMTTAPTSGTTAGAGSGSMSMSSTSDSASAATGSSSMAGSTSPSPSTGAAPKITAMAGFFGAAAAAVALL</sequence>
<keyword evidence="13" id="KW-0325">Glycoprotein</keyword>
<feature type="compositionally biased region" description="Low complexity" evidence="16">
    <location>
        <begin position="122"/>
        <end position="172"/>
    </location>
</feature>
<evidence type="ECO:0000256" key="14">
    <source>
        <dbReference type="ARBA" id="ARBA00023288"/>
    </source>
</evidence>
<dbReference type="GO" id="GO:0005886">
    <property type="term" value="C:plasma membrane"/>
    <property type="evidence" value="ECO:0007669"/>
    <property type="project" value="UniProtKB-SubCell"/>
</dbReference>
<evidence type="ECO:0000256" key="13">
    <source>
        <dbReference type="ARBA" id="ARBA00023180"/>
    </source>
</evidence>
<dbReference type="GO" id="GO:0046872">
    <property type="term" value="F:metal ion binding"/>
    <property type="evidence" value="ECO:0007669"/>
    <property type="project" value="UniProtKB-UniRule"/>
</dbReference>
<feature type="binding site" description="axial binding residue" evidence="15">
    <location>
        <position position="40"/>
    </location>
    <ligand>
        <name>heme</name>
        <dbReference type="ChEBI" id="CHEBI:30413"/>
    </ligand>
    <ligandPart>
        <name>Fe</name>
        <dbReference type="ChEBI" id="CHEBI:18248"/>
    </ligandPart>
</feature>
<evidence type="ECO:0000256" key="9">
    <source>
        <dbReference type="ARBA" id="ARBA00022729"/>
    </source>
</evidence>
<dbReference type="PROSITE" id="PS52012">
    <property type="entry name" value="CFEM"/>
    <property type="match status" value="1"/>
</dbReference>
<comment type="caution">
    <text evidence="19">The sequence shown here is derived from an EMBL/GenBank/DDBJ whole genome shotgun (WGS) entry which is preliminary data.</text>
</comment>
<keyword evidence="14" id="KW-0449">Lipoprotein</keyword>
<dbReference type="GO" id="GO:0098552">
    <property type="term" value="C:side of membrane"/>
    <property type="evidence" value="ECO:0007669"/>
    <property type="project" value="UniProtKB-KW"/>
</dbReference>
<comment type="subcellular location">
    <subcellularLocation>
        <location evidence="1">Cell membrane</location>
        <topology evidence="1">Lipid-anchor</topology>
        <topology evidence="1">GPI-anchor</topology>
    </subcellularLocation>
    <subcellularLocation>
        <location evidence="2">Secreted</location>
    </subcellularLocation>
</comment>
<evidence type="ECO:0000256" key="5">
    <source>
        <dbReference type="ARBA" id="ARBA00022525"/>
    </source>
</evidence>
<feature type="signal peptide" evidence="17">
    <location>
        <begin position="1"/>
        <end position="17"/>
    </location>
</feature>
<organism evidence="19 20">
    <name type="scientific">Gomphillus americanus</name>
    <dbReference type="NCBI Taxonomy" id="1940652"/>
    <lineage>
        <taxon>Eukaryota</taxon>
        <taxon>Fungi</taxon>
        <taxon>Dikarya</taxon>
        <taxon>Ascomycota</taxon>
        <taxon>Pezizomycotina</taxon>
        <taxon>Lecanoromycetes</taxon>
        <taxon>OSLEUM clade</taxon>
        <taxon>Ostropomycetidae</taxon>
        <taxon>Ostropales</taxon>
        <taxon>Graphidaceae</taxon>
        <taxon>Gomphilloideae</taxon>
        <taxon>Gomphillus</taxon>
    </lineage>
</organism>
<keyword evidence="10 15" id="KW-0408">Iron</keyword>
<comment type="similarity">
    <text evidence="3">Belongs to the RBT5 family.</text>
</comment>
<evidence type="ECO:0000256" key="4">
    <source>
        <dbReference type="ARBA" id="ARBA00022475"/>
    </source>
</evidence>
<feature type="disulfide bond" evidence="15">
    <location>
        <begin position="36"/>
        <end position="43"/>
    </location>
</feature>
<protein>
    <recommendedName>
        <fullName evidence="18">CFEM domain-containing protein</fullName>
    </recommendedName>
</protein>
<dbReference type="PANTHER" id="PTHR37928:SF2">
    <property type="entry name" value="GPI ANCHORED CFEM DOMAIN PROTEIN (AFU_ORTHOLOGUE AFUA_6G10580)"/>
    <property type="match status" value="1"/>
</dbReference>
<keyword evidence="8 15" id="KW-0479">Metal-binding</keyword>
<evidence type="ECO:0000256" key="10">
    <source>
        <dbReference type="ARBA" id="ARBA00023004"/>
    </source>
</evidence>
<feature type="domain" description="CFEM" evidence="18">
    <location>
        <begin position="1"/>
        <end position="105"/>
    </location>
</feature>
<evidence type="ECO:0000256" key="11">
    <source>
        <dbReference type="ARBA" id="ARBA00023136"/>
    </source>
</evidence>
<reference evidence="19" key="1">
    <citation type="submission" date="2021-03" db="EMBL/GenBank/DDBJ databases">
        <authorList>
            <person name="Tagirdzhanova G."/>
        </authorList>
    </citation>
    <scope>NUCLEOTIDE SEQUENCE</scope>
</reference>
<evidence type="ECO:0000313" key="19">
    <source>
        <dbReference type="EMBL" id="CAF9919372.1"/>
    </source>
</evidence>
<evidence type="ECO:0000256" key="8">
    <source>
        <dbReference type="ARBA" id="ARBA00022723"/>
    </source>
</evidence>
<dbReference type="OrthoDB" id="3065412at2759"/>
<evidence type="ECO:0000256" key="6">
    <source>
        <dbReference type="ARBA" id="ARBA00022617"/>
    </source>
</evidence>
<keyword evidence="9 17" id="KW-0732">Signal</keyword>
<dbReference type="PANTHER" id="PTHR37928">
    <property type="entry name" value="CFEM DOMAIN PROTEIN (AFU_ORTHOLOGUE AFUA_6G14090)"/>
    <property type="match status" value="1"/>
</dbReference>
<keyword evidence="11" id="KW-0472">Membrane</keyword>
<dbReference type="InterPro" id="IPR008427">
    <property type="entry name" value="Extracellular_membr_CFEM_dom"/>
</dbReference>
<evidence type="ECO:0000256" key="17">
    <source>
        <dbReference type="SAM" id="SignalP"/>
    </source>
</evidence>
<comment type="caution">
    <text evidence="15">Lacks conserved residue(s) required for the propagation of feature annotation.</text>
</comment>
<evidence type="ECO:0000256" key="15">
    <source>
        <dbReference type="PROSITE-ProRule" id="PRU01356"/>
    </source>
</evidence>
<keyword evidence="12 15" id="KW-1015">Disulfide bond</keyword>
<proteinExistence type="inferred from homology"/>